<dbReference type="Proteomes" id="UP000029533">
    <property type="component" value="Unassembled WGS sequence"/>
</dbReference>
<proteinExistence type="predicted"/>
<evidence type="ECO:0000313" key="2">
    <source>
        <dbReference type="Proteomes" id="UP000029533"/>
    </source>
</evidence>
<organism evidence="1 2">
    <name type="scientific">Prevotella histicola JCM 15637 = DNF00424</name>
    <dbReference type="NCBI Taxonomy" id="1236504"/>
    <lineage>
        <taxon>Bacteria</taxon>
        <taxon>Pseudomonadati</taxon>
        <taxon>Bacteroidota</taxon>
        <taxon>Bacteroidia</taxon>
        <taxon>Bacteroidales</taxon>
        <taxon>Prevotellaceae</taxon>
        <taxon>Prevotella</taxon>
    </lineage>
</organism>
<gene>
    <name evidence="1" type="ORF">HMPREF2132_01785</name>
</gene>
<name>A0AAW3FH05_9BACT</name>
<dbReference type="EMBL" id="JRNJ01000022">
    <property type="protein sequence ID" value="KGF29932.1"/>
    <property type="molecule type" value="Genomic_DNA"/>
</dbReference>
<dbReference type="RefSeq" id="WP_036868484.1">
    <property type="nucleotide sequence ID" value="NZ_JRNJ01000022.1"/>
</dbReference>
<comment type="caution">
    <text evidence="1">The sequence shown here is derived from an EMBL/GenBank/DDBJ whole genome shotgun (WGS) entry which is preliminary data.</text>
</comment>
<dbReference type="AlphaFoldDB" id="A0AAW3FH05"/>
<protein>
    <recommendedName>
        <fullName evidence="3">MarR family transcriptional regulator</fullName>
    </recommendedName>
</protein>
<sequence length="235" mass="27883">MTDSRVPTDRKRLREALFVPPYHKRQLTDYQLEWLKDHFHDKENSKLASALNISLSTLHRFARELKLTKSEAGMRAIKKRQAAQIKKVCEENGYYDSLRGKPPCTAALEATRRLRKAGFVPLVRLKEISPYRYRKCMKERSERRRLLISKERRRIRFGMEPQTRLGKILQQKQFLRKATCLRYNMLKKGYILGDKSFDSDERWVIYYDSDTIRSAIRERNAVNCGFKILPLPVEE</sequence>
<evidence type="ECO:0008006" key="3">
    <source>
        <dbReference type="Google" id="ProtNLM"/>
    </source>
</evidence>
<reference evidence="1 2" key="1">
    <citation type="submission" date="2014-07" db="EMBL/GenBank/DDBJ databases">
        <authorList>
            <person name="McCorrison J."/>
            <person name="Sanka R."/>
            <person name="Torralba M."/>
            <person name="Gillis M."/>
            <person name="Haft D.H."/>
            <person name="Methe B."/>
            <person name="Sutton G."/>
            <person name="Nelson K.E."/>
        </authorList>
    </citation>
    <scope>NUCLEOTIDE SEQUENCE [LARGE SCALE GENOMIC DNA]</scope>
    <source>
        <strain evidence="1 2">DNF00424</strain>
    </source>
</reference>
<evidence type="ECO:0000313" key="1">
    <source>
        <dbReference type="EMBL" id="KGF29932.1"/>
    </source>
</evidence>
<accession>A0AAW3FH05</accession>